<dbReference type="Proteomes" id="UP001085076">
    <property type="component" value="Miscellaneous, Linkage group lg05"/>
</dbReference>
<feature type="domain" description="Coilin N-terminal" evidence="2">
    <location>
        <begin position="5"/>
        <end position="130"/>
    </location>
</feature>
<dbReference type="InterPro" id="IPR024822">
    <property type="entry name" value="Coilin"/>
</dbReference>
<dbReference type="PANTHER" id="PTHR15197:SF0">
    <property type="entry name" value="COILIN"/>
    <property type="match status" value="1"/>
</dbReference>
<dbReference type="InterPro" id="IPR056398">
    <property type="entry name" value="Tudor_Coilin"/>
</dbReference>
<accession>A0A9D5CFV0</accession>
<dbReference type="OrthoDB" id="74813at2759"/>
<dbReference type="EMBL" id="JAGGNH010000005">
    <property type="protein sequence ID" value="KAJ0972476.1"/>
    <property type="molecule type" value="Genomic_DNA"/>
</dbReference>
<feature type="domain" description="Coilin tudor" evidence="3">
    <location>
        <begin position="501"/>
        <end position="603"/>
    </location>
</feature>
<dbReference type="AlphaFoldDB" id="A0A9D5CFV0"/>
<feature type="region of interest" description="Disordered" evidence="1">
    <location>
        <begin position="208"/>
        <end position="244"/>
    </location>
</feature>
<feature type="region of interest" description="Disordered" evidence="1">
    <location>
        <begin position="291"/>
        <end position="336"/>
    </location>
</feature>
<keyword evidence="5" id="KW-1185">Reference proteome</keyword>
<reference evidence="4" key="2">
    <citation type="journal article" date="2022" name="Hortic Res">
        <title>The genome of Dioscorea zingiberensis sheds light on the biosynthesis, origin and evolution of the medicinally important diosgenin saponins.</title>
        <authorList>
            <person name="Li Y."/>
            <person name="Tan C."/>
            <person name="Li Z."/>
            <person name="Guo J."/>
            <person name="Li S."/>
            <person name="Chen X."/>
            <person name="Wang C."/>
            <person name="Dai X."/>
            <person name="Yang H."/>
            <person name="Song W."/>
            <person name="Hou L."/>
            <person name="Xu J."/>
            <person name="Tong Z."/>
            <person name="Xu A."/>
            <person name="Yuan X."/>
            <person name="Wang W."/>
            <person name="Yang Q."/>
            <person name="Chen L."/>
            <person name="Sun Z."/>
            <person name="Wang K."/>
            <person name="Pan B."/>
            <person name="Chen J."/>
            <person name="Bao Y."/>
            <person name="Liu F."/>
            <person name="Qi X."/>
            <person name="Gang D.R."/>
            <person name="Wen J."/>
            <person name="Li J."/>
        </authorList>
    </citation>
    <scope>NUCLEOTIDE SEQUENCE</scope>
    <source>
        <strain evidence="4">Dzin_1.0</strain>
    </source>
</reference>
<sequence length="714" mass="80155">MEDPVRIRLVFKERHLLTKSQRSEALKRCWCLVTPGIATIADLASHISRSFALHRSCPDGILLFMDDFVLPSFELSSIIKDKDIISVRKKVVKLRKDVNIEDHEAIQIHDHEILDKQPIVCGHQLLAIKEFQEGLQGYDSKDEEDADDYPEEAIPMETPIGVKINSKRKKCSNEQLSSRRKKLKKSSFEELVDAVVGADGIHLEQDEVFSKQKGSSSKNRHKKSKVPFGDSGSDGMIAPQVGANDKNMSGLVRTEERRKKLKPTCFKEFIDASVRVDGIQLEKDEDFSVKRGSCQNHNKKSRIPLGDSASNGMITPQVGTSDKKTTSSGTSEERHNHVEGKVEINGHEALSGGVGKFPSRSTRRKKARRKWRQELANSEKLEVPVKDFQITSSENQGKDQMNEEDLMPHNTEPQNMEQTTDVDEVIPIVVRPGHIRFEPVDAEHSKQQSNGKMETINWNGITNKKKGQKWGREKTLWRNGYNDEVSTMEANEINDEVSVDDQIEFETLMPLTSQPKEGDVIAYRLVELSSSWSPELSSFRVGKVSSYDPITKSVILQPVPNFPIFPGEEKEEESLWQPNGSLYKEDGSLEIDYVSLMDVRVFKPNKQLDLPNTKHGRMSEATTYTGDLEAVFANNNINRPMDLPVPGKSPDNVWEEIRQAFNEKKGQLLKKDGSSGSSGSSGSKKASHGPWSYRAVRGAALGPTIALLRAENDL</sequence>
<reference evidence="4" key="1">
    <citation type="submission" date="2021-03" db="EMBL/GenBank/DDBJ databases">
        <authorList>
            <person name="Li Z."/>
            <person name="Yang C."/>
        </authorList>
    </citation>
    <scope>NUCLEOTIDE SEQUENCE</scope>
    <source>
        <strain evidence="4">Dzin_1.0</strain>
        <tissue evidence="4">Leaf</tissue>
    </source>
</reference>
<evidence type="ECO:0008006" key="6">
    <source>
        <dbReference type="Google" id="ProtNLM"/>
    </source>
</evidence>
<protein>
    <recommendedName>
        <fullName evidence="6">Coilin</fullName>
    </recommendedName>
</protein>
<proteinExistence type="predicted"/>
<evidence type="ECO:0000259" key="2">
    <source>
        <dbReference type="Pfam" id="PF15862"/>
    </source>
</evidence>
<dbReference type="Pfam" id="PF15862">
    <property type="entry name" value="Coilin_N"/>
    <property type="match status" value="1"/>
</dbReference>
<evidence type="ECO:0000259" key="3">
    <source>
        <dbReference type="Pfam" id="PF23086"/>
    </source>
</evidence>
<evidence type="ECO:0000313" key="5">
    <source>
        <dbReference type="Proteomes" id="UP001085076"/>
    </source>
</evidence>
<dbReference type="PANTHER" id="PTHR15197">
    <property type="entry name" value="COILIN P80"/>
    <property type="match status" value="1"/>
</dbReference>
<evidence type="ECO:0000313" key="4">
    <source>
        <dbReference type="EMBL" id="KAJ0972476.1"/>
    </source>
</evidence>
<feature type="compositionally biased region" description="Low complexity" evidence="1">
    <location>
        <begin position="674"/>
        <end position="684"/>
    </location>
</feature>
<organism evidence="4 5">
    <name type="scientific">Dioscorea zingiberensis</name>
    <dbReference type="NCBI Taxonomy" id="325984"/>
    <lineage>
        <taxon>Eukaryota</taxon>
        <taxon>Viridiplantae</taxon>
        <taxon>Streptophyta</taxon>
        <taxon>Embryophyta</taxon>
        <taxon>Tracheophyta</taxon>
        <taxon>Spermatophyta</taxon>
        <taxon>Magnoliopsida</taxon>
        <taxon>Liliopsida</taxon>
        <taxon>Dioscoreales</taxon>
        <taxon>Dioscoreaceae</taxon>
        <taxon>Dioscorea</taxon>
    </lineage>
</organism>
<dbReference type="GO" id="GO:0030619">
    <property type="term" value="F:U1 snRNA binding"/>
    <property type="evidence" value="ECO:0007669"/>
    <property type="project" value="TreeGrafter"/>
</dbReference>
<feature type="region of interest" description="Disordered" evidence="1">
    <location>
        <begin position="665"/>
        <end position="690"/>
    </location>
</feature>
<feature type="compositionally biased region" description="Basic and acidic residues" evidence="1">
    <location>
        <begin position="321"/>
        <end position="336"/>
    </location>
</feature>
<dbReference type="Pfam" id="PF23086">
    <property type="entry name" value="Tudor_Coilin"/>
    <property type="match status" value="1"/>
</dbReference>
<gene>
    <name evidence="4" type="ORF">J5N97_020435</name>
</gene>
<dbReference type="InterPro" id="IPR031722">
    <property type="entry name" value="Coilin_N"/>
</dbReference>
<dbReference type="GO" id="GO:0030620">
    <property type="term" value="F:U2 snRNA binding"/>
    <property type="evidence" value="ECO:0007669"/>
    <property type="project" value="TreeGrafter"/>
</dbReference>
<feature type="compositionally biased region" description="Polar residues" evidence="1">
    <location>
        <begin position="308"/>
        <end position="318"/>
    </location>
</feature>
<comment type="caution">
    <text evidence="4">The sequence shown here is derived from an EMBL/GenBank/DDBJ whole genome shotgun (WGS) entry which is preliminary data.</text>
</comment>
<dbReference type="GO" id="GO:0000387">
    <property type="term" value="P:spliceosomal snRNP assembly"/>
    <property type="evidence" value="ECO:0007669"/>
    <property type="project" value="TreeGrafter"/>
</dbReference>
<name>A0A9D5CFV0_9LILI</name>
<evidence type="ECO:0000256" key="1">
    <source>
        <dbReference type="SAM" id="MobiDB-lite"/>
    </source>
</evidence>
<dbReference type="GO" id="GO:0015030">
    <property type="term" value="C:Cajal body"/>
    <property type="evidence" value="ECO:0007669"/>
    <property type="project" value="TreeGrafter"/>
</dbReference>